<dbReference type="Pfam" id="PF11175">
    <property type="entry name" value="DUF2961"/>
    <property type="match status" value="1"/>
</dbReference>
<evidence type="ECO:0000313" key="1">
    <source>
        <dbReference type="EMBL" id="GAG27142.1"/>
    </source>
</evidence>
<evidence type="ECO:0008006" key="2">
    <source>
        <dbReference type="Google" id="ProtNLM"/>
    </source>
</evidence>
<feature type="non-terminal residue" evidence="1">
    <location>
        <position position="151"/>
    </location>
</feature>
<dbReference type="AlphaFoldDB" id="X0WVB4"/>
<comment type="caution">
    <text evidence="1">The sequence shown here is derived from an EMBL/GenBank/DDBJ whole genome shotgun (WGS) entry which is preliminary data.</text>
</comment>
<organism evidence="1">
    <name type="scientific">marine sediment metagenome</name>
    <dbReference type="NCBI Taxonomy" id="412755"/>
    <lineage>
        <taxon>unclassified sequences</taxon>
        <taxon>metagenomes</taxon>
        <taxon>ecological metagenomes</taxon>
    </lineage>
</organism>
<proteinExistence type="predicted"/>
<dbReference type="EMBL" id="BARS01034921">
    <property type="protein sequence ID" value="GAG27142.1"/>
    <property type="molecule type" value="Genomic_DNA"/>
</dbReference>
<sequence length="151" mass="16762">MSVGSSLADLARARQGRRRRASSWDRRGGNADFVGIGAGQTVVLCDLEGAGIIRHIWVTMAALRNPLYARTTLLRMFWDDAPTPCVEVPIGDFFGIGHGIVKNFVSLPLTMSPEDGRGFNCFFPMPFSSRARIEVTNEADSGMIFYYYVDY</sequence>
<dbReference type="InterPro" id="IPR021345">
    <property type="entry name" value="DUF2961"/>
</dbReference>
<name>X0WVB4_9ZZZZ</name>
<accession>X0WVB4</accession>
<dbReference type="Gene3D" id="2.60.120.1390">
    <property type="match status" value="1"/>
</dbReference>
<gene>
    <name evidence="1" type="ORF">S01H1_53888</name>
</gene>
<protein>
    <recommendedName>
        <fullName evidence="2">DUF2961 domain-containing protein</fullName>
    </recommendedName>
</protein>
<reference evidence="1" key="1">
    <citation type="journal article" date="2014" name="Front. Microbiol.">
        <title>High frequency of phylogenetically diverse reductive dehalogenase-homologous genes in deep subseafloor sedimentary metagenomes.</title>
        <authorList>
            <person name="Kawai M."/>
            <person name="Futagami T."/>
            <person name="Toyoda A."/>
            <person name="Takaki Y."/>
            <person name="Nishi S."/>
            <person name="Hori S."/>
            <person name="Arai W."/>
            <person name="Tsubouchi T."/>
            <person name="Morono Y."/>
            <person name="Uchiyama I."/>
            <person name="Ito T."/>
            <person name="Fujiyama A."/>
            <person name="Inagaki F."/>
            <person name="Takami H."/>
        </authorList>
    </citation>
    <scope>NUCLEOTIDE SEQUENCE</scope>
    <source>
        <strain evidence="1">Expedition CK06-06</strain>
    </source>
</reference>